<dbReference type="RefSeq" id="WP_198738548.1">
    <property type="nucleotide sequence ID" value="NZ_JAEIOS010000012.1"/>
</dbReference>
<dbReference type="Proteomes" id="UP000645966">
    <property type="component" value="Unassembled WGS sequence"/>
</dbReference>
<reference evidence="1" key="1">
    <citation type="submission" date="2020-12" db="EMBL/GenBank/DDBJ databases">
        <title>Genome public.</title>
        <authorList>
            <person name="Sun Q."/>
        </authorList>
    </citation>
    <scope>NUCLEOTIDE SEQUENCE</scope>
    <source>
        <strain evidence="1">CCM 8863</strain>
    </source>
</reference>
<dbReference type="AlphaFoldDB" id="A0A934I5N6"/>
<comment type="caution">
    <text evidence="1">The sequence shown here is derived from an EMBL/GenBank/DDBJ whole genome shotgun (WGS) entry which is preliminary data.</text>
</comment>
<dbReference type="InterPro" id="IPR027417">
    <property type="entry name" value="P-loop_NTPase"/>
</dbReference>
<organism evidence="1 2">
    <name type="scientific">Corynebacterium meridianum</name>
    <dbReference type="NCBI Taxonomy" id="2765363"/>
    <lineage>
        <taxon>Bacteria</taxon>
        <taxon>Bacillati</taxon>
        <taxon>Actinomycetota</taxon>
        <taxon>Actinomycetes</taxon>
        <taxon>Mycobacteriales</taxon>
        <taxon>Corynebacteriaceae</taxon>
        <taxon>Corynebacterium</taxon>
    </lineage>
</organism>
<protein>
    <submittedName>
        <fullName evidence="1">Uncharacterized protein</fullName>
    </submittedName>
</protein>
<keyword evidence="2" id="KW-1185">Reference proteome</keyword>
<proteinExistence type="predicted"/>
<dbReference type="SUPFAM" id="SSF52540">
    <property type="entry name" value="P-loop containing nucleoside triphosphate hydrolases"/>
    <property type="match status" value="1"/>
</dbReference>
<sequence>MTNTQTHIDRRTALLPTRCPYTFQIMGENTDLPCQTNPERYPLPDGWAGTGTLTFAMAGARASGKSLYIAVVVKLLEQLVENNGFVFEPADDPTRDIYREQFEEPLFEQMGLPAPTSTGENEGAYQNQPLIFRIGTHLRTDVNGERVYQPINVVIRDVAGEDFAQDHFPNMRERMRFFRFADEIIFMFDPVRVPEINNLLEGAIPSLPKLDTHDTEDPATVLSNLLSLIEPGDDPLIALMLAKFDTMQELAKVDQADMYYGSEDKVNWQRVMNNFGAGFRRESGDVSQPYSLPNGELLHHEVLSLLRCLDAMAFLNRLNEPGRRLRYRCFAVSALGTPPETGSSVSRSGIAPFRCLDPFRYVLAQWGLLNGDPTDPGALG</sequence>
<evidence type="ECO:0000313" key="1">
    <source>
        <dbReference type="EMBL" id="MBI8989506.1"/>
    </source>
</evidence>
<dbReference type="EMBL" id="JAEIOS010000012">
    <property type="protein sequence ID" value="MBI8989506.1"/>
    <property type="molecule type" value="Genomic_DNA"/>
</dbReference>
<accession>A0A934I5N6</accession>
<gene>
    <name evidence="1" type="ORF">JDV75_06990</name>
</gene>
<name>A0A934I5N6_9CORY</name>
<evidence type="ECO:0000313" key="2">
    <source>
        <dbReference type="Proteomes" id="UP000645966"/>
    </source>
</evidence>